<proteinExistence type="predicted"/>
<evidence type="ECO:0000313" key="2">
    <source>
        <dbReference type="Proteomes" id="UP000001025"/>
    </source>
</evidence>
<protein>
    <submittedName>
        <fullName evidence="1">Uncharacterized protein</fullName>
    </submittedName>
</protein>
<name>Q7UTT7_RHOBA</name>
<dbReference type="KEGG" id="rba:RB3688"/>
<dbReference type="EMBL" id="BX294139">
    <property type="protein sequence ID" value="CAD73347.1"/>
    <property type="molecule type" value="Genomic_DNA"/>
</dbReference>
<keyword evidence="2" id="KW-1185">Reference proteome</keyword>
<gene>
    <name evidence="1" type="ordered locus">RB3688</name>
</gene>
<dbReference type="Proteomes" id="UP000001025">
    <property type="component" value="Chromosome"/>
</dbReference>
<organism evidence="1 2">
    <name type="scientific">Rhodopirellula baltica (strain DSM 10527 / NCIMB 13988 / SH1)</name>
    <dbReference type="NCBI Taxonomy" id="243090"/>
    <lineage>
        <taxon>Bacteria</taxon>
        <taxon>Pseudomonadati</taxon>
        <taxon>Planctomycetota</taxon>
        <taxon>Planctomycetia</taxon>
        <taxon>Pirellulales</taxon>
        <taxon>Pirellulaceae</taxon>
        <taxon>Rhodopirellula</taxon>
    </lineage>
</organism>
<sequence length="53" mass="5981">MHLIGGAGSLLDIHRCFAAQVAQLVHLSFHRKEHRDESDRTSFIWGPGIVRTL</sequence>
<accession>Q7UTT7</accession>
<evidence type="ECO:0000313" key="1">
    <source>
        <dbReference type="EMBL" id="CAD73347.1"/>
    </source>
</evidence>
<dbReference type="EnsemblBacteria" id="CAD73347">
    <property type="protein sequence ID" value="CAD73347"/>
    <property type="gene ID" value="RB3688"/>
</dbReference>
<dbReference type="InParanoid" id="Q7UTT7"/>
<dbReference type="AlphaFoldDB" id="Q7UTT7"/>
<reference evidence="1 2" key="1">
    <citation type="journal article" date="2003" name="Proc. Natl. Acad. Sci. U.S.A.">
        <title>Complete genome sequence of the marine planctomycete Pirellula sp. strain 1.</title>
        <authorList>
            <person name="Gloeckner F.O."/>
            <person name="Kube M."/>
            <person name="Bauer M."/>
            <person name="Teeling H."/>
            <person name="Lombardot T."/>
            <person name="Ludwig W."/>
            <person name="Gade D."/>
            <person name="Beck A."/>
            <person name="Borzym K."/>
            <person name="Heitmann K."/>
            <person name="Rabus R."/>
            <person name="Schlesner H."/>
            <person name="Amann R."/>
            <person name="Reinhardt R."/>
        </authorList>
    </citation>
    <scope>NUCLEOTIDE SEQUENCE [LARGE SCALE GENOMIC DNA]</scope>
    <source>
        <strain evidence="2">DSM 10527 / NCIMB 13988 / SH1</strain>
    </source>
</reference>
<dbReference type="HOGENOM" id="CLU_3065579_0_0_0"/>